<proteinExistence type="inferred from homology"/>
<evidence type="ECO:0000256" key="3">
    <source>
        <dbReference type="ARBA" id="ARBA00022801"/>
    </source>
</evidence>
<dbReference type="PRINTS" id="PR00723">
    <property type="entry name" value="SUBTILISIN"/>
</dbReference>
<dbReference type="RefSeq" id="WP_165617038.1">
    <property type="nucleotide sequence ID" value="NZ_FNAV01000003.1"/>
</dbReference>
<organism evidence="8 9">
    <name type="scientific">Salipiger thiooxidans</name>
    <dbReference type="NCBI Taxonomy" id="282683"/>
    <lineage>
        <taxon>Bacteria</taxon>
        <taxon>Pseudomonadati</taxon>
        <taxon>Pseudomonadota</taxon>
        <taxon>Alphaproteobacteria</taxon>
        <taxon>Rhodobacterales</taxon>
        <taxon>Roseobacteraceae</taxon>
        <taxon>Salipiger</taxon>
    </lineage>
</organism>
<dbReference type="InterPro" id="IPR050131">
    <property type="entry name" value="Peptidase_S8_subtilisin-like"/>
</dbReference>
<dbReference type="PROSITE" id="PS51892">
    <property type="entry name" value="SUBTILASE"/>
    <property type="match status" value="1"/>
</dbReference>
<evidence type="ECO:0000259" key="7">
    <source>
        <dbReference type="Pfam" id="PF00082"/>
    </source>
</evidence>
<keyword evidence="4 5" id="KW-0720">Serine protease</keyword>
<evidence type="ECO:0000313" key="8">
    <source>
        <dbReference type="EMBL" id="SDE42702.1"/>
    </source>
</evidence>
<name>A0A1G7CTL2_9RHOB</name>
<evidence type="ECO:0000256" key="2">
    <source>
        <dbReference type="ARBA" id="ARBA00022670"/>
    </source>
</evidence>
<keyword evidence="2 5" id="KW-0645">Protease</keyword>
<evidence type="ECO:0000313" key="9">
    <source>
        <dbReference type="Proteomes" id="UP000198994"/>
    </source>
</evidence>
<feature type="domain" description="Peptidase S8/S53" evidence="7">
    <location>
        <begin position="109"/>
        <end position="398"/>
    </location>
</feature>
<dbReference type="GO" id="GO:0006508">
    <property type="term" value="P:proteolysis"/>
    <property type="evidence" value="ECO:0007669"/>
    <property type="project" value="UniProtKB-KW"/>
</dbReference>
<accession>A0A1G7CTL2</accession>
<dbReference type="PANTHER" id="PTHR43806:SF11">
    <property type="entry name" value="CEREVISIN-RELATED"/>
    <property type="match status" value="1"/>
</dbReference>
<dbReference type="GO" id="GO:0004252">
    <property type="term" value="F:serine-type endopeptidase activity"/>
    <property type="evidence" value="ECO:0007669"/>
    <property type="project" value="UniProtKB-UniRule"/>
</dbReference>
<evidence type="ECO:0000256" key="5">
    <source>
        <dbReference type="PROSITE-ProRule" id="PRU01240"/>
    </source>
</evidence>
<dbReference type="AlphaFoldDB" id="A0A1G7CTL2"/>
<keyword evidence="3 5" id="KW-0378">Hydrolase</keyword>
<dbReference type="EMBL" id="FNAV01000003">
    <property type="protein sequence ID" value="SDE42702.1"/>
    <property type="molecule type" value="Genomic_DNA"/>
</dbReference>
<feature type="active site" description="Charge relay system" evidence="5">
    <location>
        <position position="149"/>
    </location>
</feature>
<evidence type="ECO:0000256" key="1">
    <source>
        <dbReference type="ARBA" id="ARBA00011073"/>
    </source>
</evidence>
<dbReference type="Gene3D" id="3.40.50.200">
    <property type="entry name" value="Peptidase S8/S53 domain"/>
    <property type="match status" value="1"/>
</dbReference>
<dbReference type="Proteomes" id="UP000198994">
    <property type="component" value="Unassembled WGS sequence"/>
</dbReference>
<dbReference type="PROSITE" id="PS00136">
    <property type="entry name" value="SUBTILASE_ASP"/>
    <property type="match status" value="1"/>
</dbReference>
<dbReference type="CDD" id="cd07480">
    <property type="entry name" value="Peptidases_S8_12"/>
    <property type="match status" value="1"/>
</dbReference>
<dbReference type="PANTHER" id="PTHR43806">
    <property type="entry name" value="PEPTIDASE S8"/>
    <property type="match status" value="1"/>
</dbReference>
<reference evidence="9" key="1">
    <citation type="submission" date="2016-10" db="EMBL/GenBank/DDBJ databases">
        <authorList>
            <person name="Varghese N."/>
            <person name="Submissions S."/>
        </authorList>
    </citation>
    <scope>NUCLEOTIDE SEQUENCE [LARGE SCALE GENOMIC DNA]</scope>
    <source>
        <strain evidence="9">DSM 10146</strain>
    </source>
</reference>
<comment type="similarity">
    <text evidence="1 5 6">Belongs to the peptidase S8 family.</text>
</comment>
<dbReference type="InterPro" id="IPR015500">
    <property type="entry name" value="Peptidase_S8_subtilisin-rel"/>
</dbReference>
<dbReference type="InterPro" id="IPR036852">
    <property type="entry name" value="Peptidase_S8/S53_dom_sf"/>
</dbReference>
<protein>
    <submittedName>
        <fullName evidence="8">Subtilase family protein</fullName>
    </submittedName>
</protein>
<sequence>MFVILRDENAPFRSRAPRPAAPTGLPGFGPGALESPMIAAVPPSPKLETADLTAADMRDVAHDPSVAAVARAMPTKLIEPEPLDDVRAEDAEPAWGVAAVGALDAPFTGAGVRVAVLDTGIDTDHPAFAGVNLVTRDFAGSGIEDANGHGTHCAGTIFGRDVDGTRIGVARGVTDVLIGKVLGDDGSGSSEMLFDAIKWASDQQAQVVSMSLGFDFPGLVEQLIGEGWPDLLAASVALEGYRMNLRMFDALMDMLRAQAPFSGGTVVCAAAGNESRRNIDPGFEVSASVPAAAFGVVSVGALGQGDAGLGIAAFSNTNPTVSAPGVNVISAATGGGLRALNGTSMACPHTAGIAALWWEAQRASGSPANAEAVRARLLATCTTAGLDPATDALDRGQGLVQAPRAAVG</sequence>
<dbReference type="STRING" id="282683.SAMN04488105_103353"/>
<dbReference type="SUPFAM" id="SSF52743">
    <property type="entry name" value="Subtilisin-like"/>
    <property type="match status" value="1"/>
</dbReference>
<feature type="active site" description="Charge relay system" evidence="5">
    <location>
        <position position="118"/>
    </location>
</feature>
<feature type="active site" description="Charge relay system" evidence="5">
    <location>
        <position position="344"/>
    </location>
</feature>
<dbReference type="InterPro" id="IPR023828">
    <property type="entry name" value="Peptidase_S8_Ser-AS"/>
</dbReference>
<keyword evidence="9" id="KW-1185">Reference proteome</keyword>
<dbReference type="Pfam" id="PF00082">
    <property type="entry name" value="Peptidase_S8"/>
    <property type="match status" value="1"/>
</dbReference>
<evidence type="ECO:0000256" key="4">
    <source>
        <dbReference type="ARBA" id="ARBA00022825"/>
    </source>
</evidence>
<dbReference type="InterPro" id="IPR023827">
    <property type="entry name" value="Peptidase_S8_Asp-AS"/>
</dbReference>
<dbReference type="PROSITE" id="PS00138">
    <property type="entry name" value="SUBTILASE_SER"/>
    <property type="match status" value="1"/>
</dbReference>
<dbReference type="InterPro" id="IPR000209">
    <property type="entry name" value="Peptidase_S8/S53_dom"/>
</dbReference>
<evidence type="ECO:0000256" key="6">
    <source>
        <dbReference type="RuleBase" id="RU003355"/>
    </source>
</evidence>
<gene>
    <name evidence="8" type="ORF">SAMN04488105_103353</name>
</gene>